<dbReference type="AlphaFoldDB" id="A7MIZ8"/>
<sequence length="85" mass="9570">MQFSCQPVKCPSIAPEIETKPESLRQAQWVILEKAGRRAHFECWSGRGFGAALRKSKAKMCEKDRAKRRAESKGNSSKPAGKIFF</sequence>
<dbReference type="Proteomes" id="UP000000260">
    <property type="component" value="Chromosome"/>
</dbReference>
<reference evidence="2 3" key="1">
    <citation type="journal article" date="2010" name="PLoS ONE">
        <title>Genome sequence of Cronobacter sakazakii BAA-894 and comparative genomic hybridization analysis with other Cronobacter species.</title>
        <authorList>
            <person name="Kucerova E."/>
            <person name="Clifton S.W."/>
            <person name="Xia X.Q."/>
            <person name="Long F."/>
            <person name="Porwollik S."/>
            <person name="Fulton L."/>
            <person name="Fronick C."/>
            <person name="Minx P."/>
            <person name="Kyung K."/>
            <person name="Warren W."/>
            <person name="Fulton R."/>
            <person name="Feng D."/>
            <person name="Wollam A."/>
            <person name="Shah N."/>
            <person name="Bhonagiri V."/>
            <person name="Nash W.E."/>
            <person name="Hallsworth-Pepin K."/>
            <person name="Wilson R.K."/>
            <person name="McClelland M."/>
            <person name="Forsythe S.J."/>
        </authorList>
    </citation>
    <scope>NUCLEOTIDE SEQUENCE [LARGE SCALE GENOMIC DNA]</scope>
    <source>
        <strain evidence="2 3">ATCC BAA-894</strain>
    </source>
</reference>
<protein>
    <submittedName>
        <fullName evidence="2">Uncharacterized protein</fullName>
    </submittedName>
</protein>
<evidence type="ECO:0000313" key="2">
    <source>
        <dbReference type="EMBL" id="ABU77812.1"/>
    </source>
</evidence>
<feature type="region of interest" description="Disordered" evidence="1">
    <location>
        <begin position="64"/>
        <end position="85"/>
    </location>
</feature>
<evidence type="ECO:0000313" key="3">
    <source>
        <dbReference type="Proteomes" id="UP000000260"/>
    </source>
</evidence>
<proteinExistence type="predicted"/>
<dbReference type="KEGG" id="esa:ESA_02567"/>
<dbReference type="HOGENOM" id="CLU_2616055_0_0_6"/>
<keyword evidence="3" id="KW-1185">Reference proteome</keyword>
<organism evidence="2 3">
    <name type="scientific">Cronobacter sakazakii (strain ATCC BAA-894)</name>
    <name type="common">Enterobacter sakazakii</name>
    <dbReference type="NCBI Taxonomy" id="290339"/>
    <lineage>
        <taxon>Bacteria</taxon>
        <taxon>Pseudomonadati</taxon>
        <taxon>Pseudomonadota</taxon>
        <taxon>Gammaproteobacteria</taxon>
        <taxon>Enterobacterales</taxon>
        <taxon>Enterobacteriaceae</taxon>
        <taxon>Cronobacter</taxon>
    </lineage>
</organism>
<name>A7MIZ8_CROS8</name>
<accession>A7MIZ8</accession>
<dbReference type="EMBL" id="CP000783">
    <property type="protein sequence ID" value="ABU77812.1"/>
    <property type="molecule type" value="Genomic_DNA"/>
</dbReference>
<dbReference type="RefSeq" id="WP_012125303.1">
    <property type="nucleotide sequence ID" value="NC_009778.1"/>
</dbReference>
<gene>
    <name evidence="2" type="ordered locus">ESA_02567</name>
</gene>
<evidence type="ECO:0000256" key="1">
    <source>
        <dbReference type="SAM" id="MobiDB-lite"/>
    </source>
</evidence>